<comment type="caution">
    <text evidence="1">The sequence shown here is derived from an EMBL/GenBank/DDBJ whole genome shotgun (WGS) entry which is preliminary data.</text>
</comment>
<dbReference type="AlphaFoldDB" id="A0A9N9P878"/>
<keyword evidence="2" id="KW-1185">Reference proteome</keyword>
<gene>
    <name evidence="1" type="ORF">DERYTH_LOCUS23077</name>
</gene>
<organism evidence="1 2">
    <name type="scientific">Dentiscutata erythropus</name>
    <dbReference type="NCBI Taxonomy" id="1348616"/>
    <lineage>
        <taxon>Eukaryota</taxon>
        <taxon>Fungi</taxon>
        <taxon>Fungi incertae sedis</taxon>
        <taxon>Mucoromycota</taxon>
        <taxon>Glomeromycotina</taxon>
        <taxon>Glomeromycetes</taxon>
        <taxon>Diversisporales</taxon>
        <taxon>Gigasporaceae</taxon>
        <taxon>Dentiscutata</taxon>
    </lineage>
</organism>
<sequence length="127" mass="15236">IWTTETIYDWDHKKNDWLRLKQFINIDGDVWTYIERSNYENDSLFKSKLDELEDLDQVLAIKQFREADKIQSSNKNMDQVLVDHPEAHFTSQPLSALSYKYKSYMTSIFEKNKITVETNKKLYEENS</sequence>
<feature type="non-terminal residue" evidence="1">
    <location>
        <position position="1"/>
    </location>
</feature>
<dbReference type="Proteomes" id="UP000789405">
    <property type="component" value="Unassembled WGS sequence"/>
</dbReference>
<proteinExistence type="predicted"/>
<name>A0A9N9P878_9GLOM</name>
<protein>
    <submittedName>
        <fullName evidence="1">9808_t:CDS:1</fullName>
    </submittedName>
</protein>
<evidence type="ECO:0000313" key="1">
    <source>
        <dbReference type="EMBL" id="CAG8799489.1"/>
    </source>
</evidence>
<reference evidence="1" key="1">
    <citation type="submission" date="2021-06" db="EMBL/GenBank/DDBJ databases">
        <authorList>
            <person name="Kallberg Y."/>
            <person name="Tangrot J."/>
            <person name="Rosling A."/>
        </authorList>
    </citation>
    <scope>NUCLEOTIDE SEQUENCE</scope>
    <source>
        <strain evidence="1">MA453B</strain>
    </source>
</reference>
<accession>A0A9N9P878</accession>
<dbReference type="EMBL" id="CAJVPY010033938">
    <property type="protein sequence ID" value="CAG8799489.1"/>
    <property type="molecule type" value="Genomic_DNA"/>
</dbReference>
<feature type="non-terminal residue" evidence="1">
    <location>
        <position position="127"/>
    </location>
</feature>
<evidence type="ECO:0000313" key="2">
    <source>
        <dbReference type="Proteomes" id="UP000789405"/>
    </source>
</evidence>